<proteinExistence type="inferred from homology"/>
<dbReference type="GO" id="GO:0009396">
    <property type="term" value="P:folic acid-containing compound biosynthetic process"/>
    <property type="evidence" value="ECO:0007669"/>
    <property type="project" value="TreeGrafter"/>
</dbReference>
<dbReference type="Gene3D" id="3.40.50.10420">
    <property type="entry name" value="NagB/RpiA/CoA transferase-like"/>
    <property type="match status" value="1"/>
</dbReference>
<keyword evidence="3 6" id="KW-0067">ATP-binding</keyword>
<dbReference type="InterPro" id="IPR002698">
    <property type="entry name" value="FTHF_cligase"/>
</dbReference>
<evidence type="ECO:0000256" key="6">
    <source>
        <dbReference type="PIRSR" id="PIRSR006806-1"/>
    </source>
</evidence>
<gene>
    <name evidence="7" type="ORF">LTR62_000696</name>
</gene>
<feature type="binding site" evidence="6">
    <location>
        <begin position="9"/>
        <end position="13"/>
    </location>
    <ligand>
        <name>ATP</name>
        <dbReference type="ChEBI" id="CHEBI:30616"/>
    </ligand>
</feature>
<evidence type="ECO:0000313" key="8">
    <source>
        <dbReference type="Proteomes" id="UP001310890"/>
    </source>
</evidence>
<organism evidence="7 8">
    <name type="scientific">Meristemomyces frigidus</name>
    <dbReference type="NCBI Taxonomy" id="1508187"/>
    <lineage>
        <taxon>Eukaryota</taxon>
        <taxon>Fungi</taxon>
        <taxon>Dikarya</taxon>
        <taxon>Ascomycota</taxon>
        <taxon>Pezizomycotina</taxon>
        <taxon>Dothideomycetes</taxon>
        <taxon>Dothideomycetidae</taxon>
        <taxon>Mycosphaerellales</taxon>
        <taxon>Teratosphaeriaceae</taxon>
        <taxon>Meristemomyces</taxon>
    </lineage>
</organism>
<evidence type="ECO:0000256" key="1">
    <source>
        <dbReference type="ARBA" id="ARBA00010638"/>
    </source>
</evidence>
<dbReference type="PANTHER" id="PTHR23407">
    <property type="entry name" value="ATPASE INHIBITOR/5-FORMYLTETRAHYDROFOLATE CYCLO-LIGASE"/>
    <property type="match status" value="1"/>
</dbReference>
<accession>A0AAN7YLF4</accession>
<dbReference type="Pfam" id="PF01812">
    <property type="entry name" value="5-FTHF_cyc-lig"/>
    <property type="match status" value="1"/>
</dbReference>
<name>A0AAN7YLF4_9PEZI</name>
<dbReference type="PANTHER" id="PTHR23407:SF1">
    <property type="entry name" value="5-FORMYLTETRAHYDROFOLATE CYCLO-LIGASE"/>
    <property type="match status" value="1"/>
</dbReference>
<dbReference type="Proteomes" id="UP001310890">
    <property type="component" value="Unassembled WGS sequence"/>
</dbReference>
<evidence type="ECO:0000256" key="4">
    <source>
        <dbReference type="ARBA" id="ARBA00036539"/>
    </source>
</evidence>
<dbReference type="EC" id="6.3.3.2" evidence="5"/>
<dbReference type="PIRSF" id="PIRSF006806">
    <property type="entry name" value="FTHF_cligase"/>
    <property type="match status" value="1"/>
</dbReference>
<feature type="binding site" evidence="6">
    <location>
        <position position="55"/>
    </location>
    <ligand>
        <name>substrate</name>
    </ligand>
</feature>
<keyword evidence="2 6" id="KW-0547">Nucleotide-binding</keyword>
<reference evidence="7" key="1">
    <citation type="submission" date="2023-08" db="EMBL/GenBank/DDBJ databases">
        <title>Black Yeasts Isolated from many extreme environments.</title>
        <authorList>
            <person name="Coleine C."/>
            <person name="Stajich J.E."/>
            <person name="Selbmann L."/>
        </authorList>
    </citation>
    <scope>NUCLEOTIDE SEQUENCE</scope>
    <source>
        <strain evidence="7">CCFEE 5401</strain>
    </source>
</reference>
<comment type="similarity">
    <text evidence="1">Belongs to the 5-formyltetrahydrofolate cyclo-ligase family.</text>
</comment>
<comment type="catalytic activity">
    <reaction evidence="4">
        <text>(6S)-5-formyl-5,6,7,8-tetrahydrofolate + ATP = (6R)-5,10-methenyltetrahydrofolate + ADP + phosphate</text>
        <dbReference type="Rhea" id="RHEA:10488"/>
        <dbReference type="ChEBI" id="CHEBI:30616"/>
        <dbReference type="ChEBI" id="CHEBI:43474"/>
        <dbReference type="ChEBI" id="CHEBI:57455"/>
        <dbReference type="ChEBI" id="CHEBI:57457"/>
        <dbReference type="ChEBI" id="CHEBI:456216"/>
        <dbReference type="EC" id="6.3.3.2"/>
    </reaction>
</comment>
<sequence length="237" mass="25970">MVTESHKAKRALRQTMKTRLSNLDEQTITKQSETAQELILSLPQYESARRVCFYLSMPTGEAQTDLLVRNALTAGKQVFVPYLHSTPQAEGSKGKGKVMEMLRLESVDDYEGLVRDGWGIPSLSQGSVDGRENAEGGRGIAPAYEDEHKSAGGLDMIVVPGVAFDAEMSRLGHGAGYYDRYLTRTCGGDMRKKPFLVGLCLAAQVVAEDQIVMSEWDWRVDAVVVGDGRLLQLQASA</sequence>
<dbReference type="InterPro" id="IPR024185">
    <property type="entry name" value="FTHF_cligase-like_sf"/>
</dbReference>
<dbReference type="GO" id="GO:0005524">
    <property type="term" value="F:ATP binding"/>
    <property type="evidence" value="ECO:0007669"/>
    <property type="project" value="UniProtKB-KW"/>
</dbReference>
<dbReference type="GO" id="GO:0005739">
    <property type="term" value="C:mitochondrion"/>
    <property type="evidence" value="ECO:0007669"/>
    <property type="project" value="TreeGrafter"/>
</dbReference>
<dbReference type="InterPro" id="IPR037171">
    <property type="entry name" value="NagB/RpiA_transferase-like"/>
</dbReference>
<evidence type="ECO:0000256" key="5">
    <source>
        <dbReference type="ARBA" id="ARBA00038966"/>
    </source>
</evidence>
<evidence type="ECO:0000313" key="7">
    <source>
        <dbReference type="EMBL" id="KAK5107772.1"/>
    </source>
</evidence>
<dbReference type="AlphaFoldDB" id="A0AAN7YLF4"/>
<dbReference type="GO" id="GO:0035999">
    <property type="term" value="P:tetrahydrofolate interconversion"/>
    <property type="evidence" value="ECO:0007669"/>
    <property type="project" value="TreeGrafter"/>
</dbReference>
<dbReference type="GO" id="GO:0030272">
    <property type="term" value="F:5-formyltetrahydrofolate cyclo-ligase activity"/>
    <property type="evidence" value="ECO:0007669"/>
    <property type="project" value="UniProtKB-EC"/>
</dbReference>
<evidence type="ECO:0000256" key="2">
    <source>
        <dbReference type="ARBA" id="ARBA00022741"/>
    </source>
</evidence>
<feature type="binding site" evidence="6">
    <location>
        <position position="61"/>
    </location>
    <ligand>
        <name>substrate</name>
    </ligand>
</feature>
<protein>
    <recommendedName>
        <fullName evidence="5">5-formyltetrahydrofolate cyclo-ligase</fullName>
        <ecNumber evidence="5">6.3.3.2</ecNumber>
    </recommendedName>
</protein>
<evidence type="ECO:0000256" key="3">
    <source>
        <dbReference type="ARBA" id="ARBA00022840"/>
    </source>
</evidence>
<comment type="caution">
    <text evidence="7">The sequence shown here is derived from an EMBL/GenBank/DDBJ whole genome shotgun (WGS) entry which is preliminary data.</text>
</comment>
<dbReference type="EMBL" id="JAVRRL010000107">
    <property type="protein sequence ID" value="KAK5107772.1"/>
    <property type="molecule type" value="Genomic_DNA"/>
</dbReference>
<feature type="binding site" evidence="6">
    <location>
        <begin position="170"/>
        <end position="178"/>
    </location>
    <ligand>
        <name>ATP</name>
        <dbReference type="ChEBI" id="CHEBI:30616"/>
    </ligand>
</feature>
<dbReference type="SUPFAM" id="SSF100950">
    <property type="entry name" value="NagB/RpiA/CoA transferase-like"/>
    <property type="match status" value="1"/>
</dbReference>